<dbReference type="EMBL" id="JANBVB010000005">
    <property type="protein sequence ID" value="KAJ2900428.1"/>
    <property type="molecule type" value="Genomic_DNA"/>
</dbReference>
<name>A0ACC1M8Y6_9FUNG</name>
<reference evidence="1" key="1">
    <citation type="submission" date="2022-07" db="EMBL/GenBank/DDBJ databases">
        <title>Phylogenomic reconstructions and comparative analyses of Kickxellomycotina fungi.</title>
        <authorList>
            <person name="Reynolds N.K."/>
            <person name="Stajich J.E."/>
            <person name="Barry K."/>
            <person name="Grigoriev I.V."/>
            <person name="Crous P."/>
            <person name="Smith M.E."/>
        </authorList>
    </citation>
    <scope>NUCLEOTIDE SEQUENCE</scope>
    <source>
        <strain evidence="1">CBS 190363</strain>
    </source>
</reference>
<keyword evidence="2" id="KW-1185">Reference proteome</keyword>
<evidence type="ECO:0000313" key="1">
    <source>
        <dbReference type="EMBL" id="KAJ2900428.1"/>
    </source>
</evidence>
<dbReference type="Proteomes" id="UP001139981">
    <property type="component" value="Unassembled WGS sequence"/>
</dbReference>
<accession>A0ACC1M8Y6</accession>
<protein>
    <submittedName>
        <fullName evidence="1">Uncharacterized protein</fullName>
    </submittedName>
</protein>
<sequence>MTSCKTFEERGGLLSEALFATDVLAYRGAIDTEAILDTVVGLHEELNDRAFLSSPNINEFVERYKSAVEQVKGLRIGRDDFEVVRTLARGQFGIVDIVRSKHDKKSVYAMKTLNKQALLSQREQAAFLEERDVLLLGRDSAWIPDLHAAFQDRTSLYLVMEFVAGGDLFSMLDRCEGAVIDEDAARFYAAELVLALEDLHAIGYVHRDCKPQNTLLDARGHVKLADFGSCARIGAEGAHEAKASVPVGTCDYIAPETLRAREIGGGNGVATVSPACDWWSVGAVLYEMLYGDPPFYSDSVPETYAKIMASDAHLAFDSETIVSDDAKDLMRRLLVRCEDRLDAAAIKQHPFFAAIDWENIRQEDAPFVPHIATPDDTSNFSVGDDDGADGESPMAAARASSSRLGHGRTFAGEQLPFVGFTYSPVSVSPSSEKADATILRLRARVAHLEAAQKDWDAERRRLVAECAALEARLVSPPQPEAQLAPIPEPRPVPSLRDASVQTDPAAPRLSGIATLVVNGAAESPKPSIEHRRSLAPISRAERRVSAGVASDALSVVSTKCDRLAACLDTQATDLAAIHTAVLSVCSALATASAATDGVASPDGDSRRSISRRKSERRRGAIETPPQPPQPDNTHALDLCKALADDLVLALRAQLADTEQQRAAAEARAAELLAWIGRESKGRALLEDMIRTAQHACKLAEEKFDAMQRDADLLKATVTSRDEEIASMQATVETRDKELRHLRRASRKALDQLADLKNAPLPPPVPVPTPPTTADPAMQKSIHALELELQEAAAVHVRQQFEIARLEGEISRLESEKSLVTKDLALKERRLRDAEAKARQTADSDGIRVRAMDPPAGETNADDDADGSSAPRFGSIGSKSHKRFKIQLQNMQKHIEYLETKLALAVSENDALKKPAPTSTSNGIKFPGFSRSASHHPHPHSNEGSSAPHYPQQPTPPVPPPAHTSAKSRRSPNGPRSRPMSSMFSNLNGTLDPSSASTTSLAHDQSLRPGSADSTGSGNDPSSSTRRHVPTEPLSGDSSNSRTRNDSLSASFDRIRSPFKGFRKHFS</sequence>
<gene>
    <name evidence="1" type="ORF">IWW38_000481</name>
</gene>
<proteinExistence type="predicted"/>
<evidence type="ECO:0000313" key="2">
    <source>
        <dbReference type="Proteomes" id="UP001139981"/>
    </source>
</evidence>
<organism evidence="1 2">
    <name type="scientific">Coemansia aciculifera</name>
    <dbReference type="NCBI Taxonomy" id="417176"/>
    <lineage>
        <taxon>Eukaryota</taxon>
        <taxon>Fungi</taxon>
        <taxon>Fungi incertae sedis</taxon>
        <taxon>Zoopagomycota</taxon>
        <taxon>Kickxellomycotina</taxon>
        <taxon>Kickxellomycetes</taxon>
        <taxon>Kickxellales</taxon>
        <taxon>Kickxellaceae</taxon>
        <taxon>Coemansia</taxon>
    </lineage>
</organism>
<comment type="caution">
    <text evidence="1">The sequence shown here is derived from an EMBL/GenBank/DDBJ whole genome shotgun (WGS) entry which is preliminary data.</text>
</comment>